<comment type="caution">
    <text evidence="4">The sequence shown here is derived from an EMBL/GenBank/DDBJ whole genome shotgun (WGS) entry which is preliminary data.</text>
</comment>
<keyword evidence="5" id="KW-1185">Reference proteome</keyword>
<dbReference type="Pfam" id="PF01408">
    <property type="entry name" value="GFO_IDH_MocA"/>
    <property type="match status" value="1"/>
</dbReference>
<dbReference type="Gene3D" id="3.30.360.10">
    <property type="entry name" value="Dihydrodipicolinate Reductase, domain 2"/>
    <property type="match status" value="1"/>
</dbReference>
<evidence type="ECO:0000313" key="5">
    <source>
        <dbReference type="Proteomes" id="UP000504882"/>
    </source>
</evidence>
<evidence type="ECO:0000256" key="1">
    <source>
        <dbReference type="ARBA" id="ARBA00023027"/>
    </source>
</evidence>
<dbReference type="Pfam" id="PF22725">
    <property type="entry name" value="GFO_IDH_MocA_C3"/>
    <property type="match status" value="1"/>
</dbReference>
<evidence type="ECO:0000313" key="4">
    <source>
        <dbReference type="EMBL" id="TDE91538.1"/>
    </source>
</evidence>
<dbReference type="Gene3D" id="3.40.50.720">
    <property type="entry name" value="NAD(P)-binding Rossmann-like Domain"/>
    <property type="match status" value="1"/>
</dbReference>
<sequence length="363" mass="39502">MPCATARCRYRAATCPHWWPTDDGGPRMTAQRHSRIGLVGCGEVAGYGHLPALLRTEGLELVGMCDVSTDRLAAAPVPAGVARCTSLDTMPDLDALVVTSPAGVHAEHVGWAARRGIPVLCEKPIALDEATSIEMMERMEAAGTPLWLAFTYRFSPVARRIHELVATGAVGEVRALRMVFLWDLHGAFEDRVARTGVNQRRVGRMLEGGPLVDCGVHQIDLARWWLGSDLQVDHATGVWFDEIDGVDAPEHVTTHLSGGGARVLVDISFGYGHRSPARLPTFTYEVIGTDGVIRYRREERDFVLIDGDGRHDLAWAHEKSFEGMYTEFAAALHGEEHALPTALDGLAATRLALDATARAVGSR</sequence>
<dbReference type="SUPFAM" id="SSF51735">
    <property type="entry name" value="NAD(P)-binding Rossmann-fold domains"/>
    <property type="match status" value="1"/>
</dbReference>
<evidence type="ECO:0000259" key="2">
    <source>
        <dbReference type="Pfam" id="PF01408"/>
    </source>
</evidence>
<dbReference type="PANTHER" id="PTHR43708">
    <property type="entry name" value="CONSERVED EXPRESSED OXIDOREDUCTASE (EUROFUNG)"/>
    <property type="match status" value="1"/>
</dbReference>
<reference evidence="4 5" key="1">
    <citation type="submission" date="2019-03" db="EMBL/GenBank/DDBJ databases">
        <title>Genomic features of bacteria from cold environments.</title>
        <authorList>
            <person name="Shen L."/>
        </authorList>
    </citation>
    <scope>NUCLEOTIDE SEQUENCE [LARGE SCALE GENOMIC DNA]</scope>
    <source>
        <strain evidence="5">T3246-1</strain>
    </source>
</reference>
<dbReference type="EMBL" id="SMNA01000007">
    <property type="protein sequence ID" value="TDE91538.1"/>
    <property type="molecule type" value="Genomic_DNA"/>
</dbReference>
<dbReference type="PANTHER" id="PTHR43708:SF4">
    <property type="entry name" value="OXIDOREDUCTASE YCEM-RELATED"/>
    <property type="match status" value="1"/>
</dbReference>
<keyword evidence="1" id="KW-0520">NAD</keyword>
<proteinExistence type="predicted"/>
<dbReference type="InterPro" id="IPR036291">
    <property type="entry name" value="NAD(P)-bd_dom_sf"/>
</dbReference>
<gene>
    <name evidence="4" type="ORF">EXU48_15440</name>
</gene>
<dbReference type="InterPro" id="IPR000683">
    <property type="entry name" value="Gfo/Idh/MocA-like_OxRdtase_N"/>
</dbReference>
<feature type="domain" description="Gfo/Idh/MocA-like oxidoreductase N-terminal" evidence="2">
    <location>
        <begin position="35"/>
        <end position="148"/>
    </location>
</feature>
<dbReference type="InterPro" id="IPR051317">
    <property type="entry name" value="Gfo/Idh/MocA_oxidoreduct"/>
</dbReference>
<dbReference type="Proteomes" id="UP000504882">
    <property type="component" value="Unassembled WGS sequence"/>
</dbReference>
<name>A0ABY2E0T4_9MICO</name>
<protein>
    <submittedName>
        <fullName evidence="4">Gfo/Idh/MocA family oxidoreductase</fullName>
    </submittedName>
</protein>
<organism evidence="4 5">
    <name type="scientific">Occultella glacieicola</name>
    <dbReference type="NCBI Taxonomy" id="2518684"/>
    <lineage>
        <taxon>Bacteria</taxon>
        <taxon>Bacillati</taxon>
        <taxon>Actinomycetota</taxon>
        <taxon>Actinomycetes</taxon>
        <taxon>Micrococcales</taxon>
        <taxon>Ruaniaceae</taxon>
        <taxon>Occultella</taxon>
    </lineage>
</organism>
<accession>A0ABY2E0T4</accession>
<dbReference type="SUPFAM" id="SSF55347">
    <property type="entry name" value="Glyceraldehyde-3-phosphate dehydrogenase-like, C-terminal domain"/>
    <property type="match status" value="1"/>
</dbReference>
<evidence type="ECO:0000259" key="3">
    <source>
        <dbReference type="Pfam" id="PF22725"/>
    </source>
</evidence>
<feature type="domain" description="GFO/IDH/MocA-like oxidoreductase" evidence="3">
    <location>
        <begin position="159"/>
        <end position="294"/>
    </location>
</feature>
<dbReference type="InterPro" id="IPR055170">
    <property type="entry name" value="GFO_IDH_MocA-like_dom"/>
</dbReference>